<dbReference type="RefSeq" id="WP_079714634.1">
    <property type="nucleotide sequence ID" value="NZ_FUZC01000025.1"/>
</dbReference>
<evidence type="ECO:0000313" key="4">
    <source>
        <dbReference type="Proteomes" id="UP000232673"/>
    </source>
</evidence>
<feature type="domain" description="Potassium channel" evidence="2">
    <location>
        <begin position="74"/>
        <end position="151"/>
    </location>
</feature>
<feature type="transmembrane region" description="Helical" evidence="1">
    <location>
        <begin position="62"/>
        <end position="84"/>
    </location>
</feature>
<proteinExistence type="predicted"/>
<dbReference type="Pfam" id="PF07885">
    <property type="entry name" value="Ion_trans_2"/>
    <property type="match status" value="1"/>
</dbReference>
<reference evidence="3 4" key="1">
    <citation type="submission" date="2015-10" db="EMBL/GenBank/DDBJ databases">
        <title>Draft genome sequence of Salegentibacter salinarum KCTC 12975.</title>
        <authorList>
            <person name="Lin W."/>
            <person name="Zheng Q."/>
        </authorList>
    </citation>
    <scope>NUCLEOTIDE SEQUENCE [LARGE SCALE GENOMIC DNA]</scope>
    <source>
        <strain evidence="3 4">KCTC 12975</strain>
    </source>
</reference>
<feature type="transmembrane region" description="Helical" evidence="1">
    <location>
        <begin position="133"/>
        <end position="157"/>
    </location>
</feature>
<gene>
    <name evidence="3" type="ORF">APR41_17885</name>
</gene>
<keyword evidence="4" id="KW-1185">Reference proteome</keyword>
<organism evidence="3 4">
    <name type="scientific">Salegentibacter salinarum</name>
    <dbReference type="NCBI Taxonomy" id="447422"/>
    <lineage>
        <taxon>Bacteria</taxon>
        <taxon>Pseudomonadati</taxon>
        <taxon>Bacteroidota</taxon>
        <taxon>Flavobacteriia</taxon>
        <taxon>Flavobacteriales</taxon>
        <taxon>Flavobacteriaceae</taxon>
        <taxon>Salegentibacter</taxon>
    </lineage>
</organism>
<evidence type="ECO:0000259" key="2">
    <source>
        <dbReference type="Pfam" id="PF07885"/>
    </source>
</evidence>
<dbReference type="AlphaFoldDB" id="A0A2N0TVD2"/>
<protein>
    <recommendedName>
        <fullName evidence="2">Potassium channel domain-containing protein</fullName>
    </recommendedName>
</protein>
<keyword evidence="1" id="KW-0472">Membrane</keyword>
<dbReference type="OrthoDB" id="3422146at2"/>
<keyword evidence="1" id="KW-1133">Transmembrane helix</keyword>
<dbReference type="EMBL" id="LKTS01000022">
    <property type="protein sequence ID" value="PKD18666.1"/>
    <property type="molecule type" value="Genomic_DNA"/>
</dbReference>
<evidence type="ECO:0000256" key="1">
    <source>
        <dbReference type="SAM" id="Phobius"/>
    </source>
</evidence>
<dbReference type="InterPro" id="IPR013099">
    <property type="entry name" value="K_chnl_dom"/>
</dbReference>
<dbReference type="STRING" id="447422.SAMN05660903_03686"/>
<comment type="caution">
    <text evidence="3">The sequence shown here is derived from an EMBL/GenBank/DDBJ whole genome shotgun (WGS) entry which is preliminary data.</text>
</comment>
<accession>A0A2N0TVD2</accession>
<dbReference type="SUPFAM" id="SSF81324">
    <property type="entry name" value="Voltage-gated potassium channels"/>
    <property type="match status" value="1"/>
</dbReference>
<dbReference type="Gene3D" id="1.10.287.70">
    <property type="match status" value="1"/>
</dbReference>
<dbReference type="Proteomes" id="UP000232673">
    <property type="component" value="Unassembled WGS sequence"/>
</dbReference>
<evidence type="ECO:0000313" key="3">
    <source>
        <dbReference type="EMBL" id="PKD18666.1"/>
    </source>
</evidence>
<name>A0A2N0TVD2_9FLAO</name>
<sequence>MSGILLFIGIVLLLIAIHDFFFTTLSGSGTGFVSRNISILSDKIIQFCVKIFGRKTYNYNGLFVNLMILFFWLLLIWGGLFLVFSSNPEAITNSSGKAANFWERLYFTSYTLSTLGMGNFEPTTAIFELLTGAFSFFGFIFFTSSMTYFLSVSSALVNKRTLSKSIYHLGKSPQEIANNILNFDSSFSYQQISELRTLIDKHSVNHYAYPVVHFYRQSKKRDSFSINIARLDEALSILLYSEEENKYREELNILRSSLSDFLEDMENNFASNLLIGDNAGDSYNFPSLNSKEDEKELQKRRNIVEGLFRSENYTWEDIFAKS</sequence>
<keyword evidence="1" id="KW-0812">Transmembrane</keyword>